<evidence type="ECO:0000259" key="9">
    <source>
        <dbReference type="PROSITE" id="PS50850"/>
    </source>
</evidence>
<accession>A0ABP9DHL3</accession>
<dbReference type="InterPro" id="IPR001958">
    <property type="entry name" value="Tet-R_TetA/multi-R_MdtG-like"/>
</dbReference>
<evidence type="ECO:0000256" key="4">
    <source>
        <dbReference type="ARBA" id="ARBA00022692"/>
    </source>
</evidence>
<feature type="transmembrane region" description="Helical" evidence="8">
    <location>
        <begin position="305"/>
        <end position="327"/>
    </location>
</feature>
<dbReference type="InterPro" id="IPR036259">
    <property type="entry name" value="MFS_trans_sf"/>
</dbReference>
<evidence type="ECO:0000256" key="5">
    <source>
        <dbReference type="ARBA" id="ARBA00022989"/>
    </source>
</evidence>
<feature type="transmembrane region" description="Helical" evidence="8">
    <location>
        <begin position="273"/>
        <end position="299"/>
    </location>
</feature>
<name>A0ABP9DHL3_9ACTN</name>
<keyword evidence="5 8" id="KW-1133">Transmembrane helix</keyword>
<sequence>MSTWRLVTTSHSGEWANRVSARSAAENSQLSTALLPEDSTRTKSLGHPSRAAEDRPMTTAILGRRPRVHGRHHLLGAHLIDSLGSGLLLAFTVVWFARTTDLTLTAVGAAISLARLLALPTAVLTGPLVDRYGARPVAAWANAGSALAYTGFLGARQLWQIVTVVLLAQIGTAAYWTASTGLVVLAAEPGQRPRWFALIGSLRNAGLAVGGALGALLLAVGGTDGLRLTVLLNALSYAVAAGLLLAWRPVATPPAARAAAAGGYRTVLRDRRYLLLVAVNLAFVFASLVLGLLLAVYLTEGLHRPAWLAGSLLVFNSAQVVLTQTTVARLLRRYRPTRVVAAGSLLNVLAFAGFAAVAAAPGWAVLAGVFAAMLVYNLAETVATPYTEELTVRLAEPGLRGRYLAVNQLAWTLGQALAPGLFTLLLGLGPAWPWVFLGALGLAAVPGLLLLERLGVPTEAA</sequence>
<feature type="transmembrane region" description="Helical" evidence="8">
    <location>
        <begin position="161"/>
        <end position="184"/>
    </location>
</feature>
<dbReference type="InterPro" id="IPR050171">
    <property type="entry name" value="MFS_Transporters"/>
</dbReference>
<dbReference type="SUPFAM" id="SSF103473">
    <property type="entry name" value="MFS general substrate transporter"/>
    <property type="match status" value="1"/>
</dbReference>
<protein>
    <submittedName>
        <fullName evidence="10">MFS transporter</fullName>
    </submittedName>
</protein>
<feature type="transmembrane region" description="Helical" evidence="8">
    <location>
        <begin position="226"/>
        <end position="247"/>
    </location>
</feature>
<proteinExistence type="predicted"/>
<dbReference type="Proteomes" id="UP001501752">
    <property type="component" value="Unassembled WGS sequence"/>
</dbReference>
<feature type="transmembrane region" description="Helical" evidence="8">
    <location>
        <begin position="339"/>
        <end position="357"/>
    </location>
</feature>
<dbReference type="PROSITE" id="PS50850">
    <property type="entry name" value="MFS"/>
    <property type="match status" value="1"/>
</dbReference>
<dbReference type="Pfam" id="PF07690">
    <property type="entry name" value="MFS_1"/>
    <property type="match status" value="1"/>
</dbReference>
<comment type="subcellular location">
    <subcellularLocation>
        <location evidence="1">Cell membrane</location>
        <topology evidence="1">Multi-pass membrane protein</topology>
    </subcellularLocation>
</comment>
<reference evidence="11" key="1">
    <citation type="journal article" date="2019" name="Int. J. Syst. Evol. Microbiol.">
        <title>The Global Catalogue of Microorganisms (GCM) 10K type strain sequencing project: providing services to taxonomists for standard genome sequencing and annotation.</title>
        <authorList>
            <consortium name="The Broad Institute Genomics Platform"/>
            <consortium name="The Broad Institute Genome Sequencing Center for Infectious Disease"/>
            <person name="Wu L."/>
            <person name="Ma J."/>
        </authorList>
    </citation>
    <scope>NUCLEOTIDE SEQUENCE [LARGE SCALE GENOMIC DNA]</scope>
    <source>
        <strain evidence="11">JCM 13006</strain>
    </source>
</reference>
<keyword evidence="6 8" id="KW-0472">Membrane</keyword>
<feature type="transmembrane region" description="Helical" evidence="8">
    <location>
        <begin position="431"/>
        <end position="451"/>
    </location>
</feature>
<gene>
    <name evidence="10" type="ORF">GCM10023235_21290</name>
</gene>
<feature type="transmembrane region" description="Helical" evidence="8">
    <location>
        <begin position="196"/>
        <end position="220"/>
    </location>
</feature>
<evidence type="ECO:0000256" key="8">
    <source>
        <dbReference type="SAM" id="Phobius"/>
    </source>
</evidence>
<evidence type="ECO:0000256" key="3">
    <source>
        <dbReference type="ARBA" id="ARBA00022475"/>
    </source>
</evidence>
<feature type="region of interest" description="Disordered" evidence="7">
    <location>
        <begin position="27"/>
        <end position="53"/>
    </location>
</feature>
<dbReference type="PANTHER" id="PTHR23517:SF2">
    <property type="entry name" value="MULTIDRUG RESISTANCE PROTEIN MDTH"/>
    <property type="match status" value="1"/>
</dbReference>
<dbReference type="PRINTS" id="PR01035">
    <property type="entry name" value="TCRTETA"/>
</dbReference>
<feature type="transmembrane region" description="Helical" evidence="8">
    <location>
        <begin position="74"/>
        <end position="96"/>
    </location>
</feature>
<dbReference type="InterPro" id="IPR020846">
    <property type="entry name" value="MFS_dom"/>
</dbReference>
<feature type="domain" description="Major facilitator superfamily (MFS) profile" evidence="9">
    <location>
        <begin position="70"/>
        <end position="456"/>
    </location>
</feature>
<keyword evidence="2" id="KW-0813">Transport</keyword>
<comment type="caution">
    <text evidence="10">The sequence shown here is derived from an EMBL/GenBank/DDBJ whole genome shotgun (WGS) entry which is preliminary data.</text>
</comment>
<keyword evidence="11" id="KW-1185">Reference proteome</keyword>
<evidence type="ECO:0000313" key="11">
    <source>
        <dbReference type="Proteomes" id="UP001501752"/>
    </source>
</evidence>
<evidence type="ECO:0000256" key="7">
    <source>
        <dbReference type="SAM" id="MobiDB-lite"/>
    </source>
</evidence>
<keyword evidence="3" id="KW-1003">Cell membrane</keyword>
<evidence type="ECO:0000256" key="1">
    <source>
        <dbReference type="ARBA" id="ARBA00004651"/>
    </source>
</evidence>
<evidence type="ECO:0000313" key="10">
    <source>
        <dbReference type="EMBL" id="GAA4844620.1"/>
    </source>
</evidence>
<organism evidence="10 11">
    <name type="scientific">Kitasatospora terrestris</name>
    <dbReference type="NCBI Taxonomy" id="258051"/>
    <lineage>
        <taxon>Bacteria</taxon>
        <taxon>Bacillati</taxon>
        <taxon>Actinomycetota</taxon>
        <taxon>Actinomycetes</taxon>
        <taxon>Kitasatosporales</taxon>
        <taxon>Streptomycetaceae</taxon>
        <taxon>Kitasatospora</taxon>
    </lineage>
</organism>
<dbReference type="Gene3D" id="1.20.1250.20">
    <property type="entry name" value="MFS general substrate transporter like domains"/>
    <property type="match status" value="1"/>
</dbReference>
<feature type="transmembrane region" description="Helical" evidence="8">
    <location>
        <begin position="137"/>
        <end position="155"/>
    </location>
</feature>
<evidence type="ECO:0000256" key="6">
    <source>
        <dbReference type="ARBA" id="ARBA00023136"/>
    </source>
</evidence>
<evidence type="ECO:0000256" key="2">
    <source>
        <dbReference type="ARBA" id="ARBA00022448"/>
    </source>
</evidence>
<dbReference type="PANTHER" id="PTHR23517">
    <property type="entry name" value="RESISTANCE PROTEIN MDTM, PUTATIVE-RELATED-RELATED"/>
    <property type="match status" value="1"/>
</dbReference>
<keyword evidence="4 8" id="KW-0812">Transmembrane</keyword>
<feature type="transmembrane region" description="Helical" evidence="8">
    <location>
        <begin position="102"/>
        <end position="125"/>
    </location>
</feature>
<dbReference type="EMBL" id="BAABIS010000001">
    <property type="protein sequence ID" value="GAA4844620.1"/>
    <property type="molecule type" value="Genomic_DNA"/>
</dbReference>
<dbReference type="InterPro" id="IPR011701">
    <property type="entry name" value="MFS"/>
</dbReference>